<feature type="domain" description="Duffy-binding-like" evidence="2">
    <location>
        <begin position="533"/>
        <end position="692"/>
    </location>
</feature>
<feature type="region of interest" description="Disordered" evidence="1">
    <location>
        <begin position="689"/>
        <end position="751"/>
    </location>
</feature>
<dbReference type="EMBL" id="EF158086">
    <property type="protein sequence ID" value="ABM88764.1"/>
    <property type="molecule type" value="Genomic_DNA"/>
</dbReference>
<dbReference type="VEuPathDB" id="PlasmoDB:PfGA01_080012800"/>
<dbReference type="VEuPathDB" id="PlasmoDB:PfML01_040018400"/>
<dbReference type="InterPro" id="IPR049158">
    <property type="entry name" value="PfEMP1_CIDRalpha1_dom"/>
</dbReference>
<feature type="domain" description="PfEMP1 CIDRalpha1" evidence="4">
    <location>
        <begin position="425"/>
        <end position="479"/>
    </location>
</feature>
<dbReference type="Gene3D" id="1.20.58.830">
    <property type="match status" value="2"/>
</dbReference>
<dbReference type="AlphaFoldDB" id="A3R6T4"/>
<reference evidence="6" key="1">
    <citation type="journal article" date="2007" name="BMC Genomics">
        <title>Patterns of gene recombination shape var gene repertoires in Plasmodium falciparum: comparisons of geographically diverse isolates.</title>
        <authorList>
            <person name="Kraemer S.M."/>
            <person name="Kyes S.A."/>
            <person name="Aggarwal G."/>
            <person name="Springer A.L."/>
            <person name="Nelson S.O."/>
            <person name="Christodoulou Z."/>
            <person name="Smith L.M."/>
            <person name="Wang W."/>
            <person name="Levin E."/>
            <person name="Newbold C.I."/>
            <person name="Myler P.J."/>
            <person name="Smith J.D."/>
        </authorList>
    </citation>
    <scope>NUCLEOTIDE SEQUENCE</scope>
    <source>
        <strain evidence="6">IT4/25/5</strain>
    </source>
</reference>
<dbReference type="SUPFAM" id="SSF140924">
    <property type="entry name" value="Duffy binding domain-like"/>
    <property type="match status" value="3"/>
</dbReference>
<organism evidence="6">
    <name type="scientific">Plasmodium falciparum</name>
    <name type="common">malaria parasite P. falciparum</name>
    <dbReference type="NCBI Taxonomy" id="5833"/>
    <lineage>
        <taxon>Eukaryota</taxon>
        <taxon>Sar</taxon>
        <taxon>Alveolata</taxon>
        <taxon>Apicomplexa</taxon>
        <taxon>Aconoidasida</taxon>
        <taxon>Haemosporida</taxon>
        <taxon>Plasmodiidae</taxon>
        <taxon>Plasmodium</taxon>
        <taxon>Plasmodium (Laverania)</taxon>
    </lineage>
</organism>
<evidence type="ECO:0000259" key="4">
    <source>
        <dbReference type="Pfam" id="PF21807"/>
    </source>
</evidence>
<dbReference type="VEuPathDB" id="PlasmoDB:PfKH02_040018000"/>
<dbReference type="Pfam" id="PF21807">
    <property type="entry name" value="PfEMP1_CIDRalpha1_dom"/>
    <property type="match status" value="1"/>
</dbReference>
<feature type="domain" description="Duffy-antigen binding" evidence="3">
    <location>
        <begin position="2"/>
        <end position="204"/>
    </location>
</feature>
<dbReference type="InterPro" id="IPR054595">
    <property type="entry name" value="DBL_C"/>
</dbReference>
<dbReference type="GO" id="GO:0046789">
    <property type="term" value="F:host cell surface receptor binding"/>
    <property type="evidence" value="ECO:0007669"/>
    <property type="project" value="InterPro"/>
</dbReference>
<protein>
    <submittedName>
        <fullName evidence="6">Erythrocyte membrane protein 1</fullName>
    </submittedName>
</protein>
<name>A3R6T4_PLAFA</name>
<sequence length="1088" mass="122583">LSLCNKNLENIKTNIIDNKHDLLAEVCMAAKFEGESIKHYSEKYDLKYPSSGSSFTTCTMLARSFADIGDIVRGIDMFLGSNKEKEKRKQLENNLKEIFGDIYNDVTSSGNNKEVLKARYNDPKGNFFKLREDWWTANRHTVWKAMTCSDKLANASYFHATCIDLNGSGAQANHYCRCNGDKPGDDKANIDPPTYFDYVPQYLRWFEEWAEDFCRKKKKKLENLQKQCRGKYQDADRYCSRNGFDCEKTVNARGKVRMGKGCTDCFFACNPYVEWIDNQRKQFDKQKERYNNVINGTSRSSRKTRAATTTKYDGYESKFYNKLKEGNYGTVGEFLGLLSKEKACKDITDGGTIHFEKVNTGGTAGSGGTSGTNDIKNGTFYRSKYCQPCPLCGVEREGNDWKEKHKIHECKSINLYKPIDKANPTPINFLYSGDRHEEINKKLEQFCTKTQNGGGGSGDCGGNSDSSLCEPWKCYHVNQLVKDQGGEDDPDYDQDVKEGGGLCILKNNINKKEKPERSSQMEPAEIQKTFNNFFNFWVAHMLKDSIYWRMKKLDKCINNTNGKQTKCKNGCNTKCECFKNWIEQKEKEWKPIKEHFKKQNIGEQTHCDPIVTLEGVLQIEFLNEDSTQDTENSLNAEEAEELKHLRKMLQETSGDGLTCGDSGTGKKKTLMDKLIEYEKKIAENCLQTHNDNECKPKPDGGPARILPAADGGGHDNVEEDEEDEDEEVEEPEEEEEKQEDATEGPATEKSVDVCDTVAKIFEDDKSLKEACSLKYGPGGKEKFPNWKCVSSGSDTGSTTSSEGGESGRRIAKRSAETSGPSSSSGATCIPPRRRRLYVGGLTKWATTAESKLDSTSATASHASNGDALLTAFVESAAVETFFLWDRYKKIKDKEDKEQQDLFGYVSSEPDELDDGLKNGEIPEEFLRQMFYTLGDYRDILFSGNNDNNIVLEASGTKEEKQKMKQIQQKIKQILESGDKASGLQEKNSVTNPRDTWWSKNAPDILKGMVCALTHKTEKPGDVDKQVETALMKKLDKDNGEYTYDKVTFKGGFDDDSKTSQAMALGAGPKAHLETTTKLKDFVKRPPFV</sequence>
<feature type="compositionally biased region" description="Acidic residues" evidence="1">
    <location>
        <begin position="717"/>
        <end position="742"/>
    </location>
</feature>
<feature type="domain" description="Duffy-binding-like" evidence="5">
    <location>
        <begin position="208"/>
        <end position="358"/>
    </location>
</feature>
<gene>
    <name evidence="6" type="primary">IT4_var34</name>
</gene>
<dbReference type="InterPro" id="IPR008602">
    <property type="entry name" value="Duffy-antigen-binding"/>
</dbReference>
<dbReference type="VEuPathDB" id="PlasmoDB:PF3D7_0412900"/>
<evidence type="ECO:0000259" key="3">
    <source>
        <dbReference type="Pfam" id="PF05424"/>
    </source>
</evidence>
<dbReference type="VEuPathDB" id="PlasmoDB:PF3D7_0413100"/>
<evidence type="ECO:0000313" key="6">
    <source>
        <dbReference type="EMBL" id="ABM88764.1"/>
    </source>
</evidence>
<dbReference type="VEuPathDB" id="PlasmoDB:PfIT_080014100"/>
<feature type="compositionally biased region" description="Low complexity" evidence="1">
    <location>
        <begin position="816"/>
        <end position="827"/>
    </location>
</feature>
<dbReference type="InterPro" id="IPR004258">
    <property type="entry name" value="DBL"/>
</dbReference>
<evidence type="ECO:0000259" key="5">
    <source>
        <dbReference type="Pfam" id="PF22672"/>
    </source>
</evidence>
<dbReference type="Gene3D" id="1.20.1310.20">
    <property type="entry name" value="Duffy-antigen binding domain"/>
    <property type="match status" value="2"/>
</dbReference>
<proteinExistence type="predicted"/>
<dbReference type="FunFam" id="1.20.58.830:FF:000004">
    <property type="entry name" value="Erythrocyte membrane protein 1, PfEMP1"/>
    <property type="match status" value="1"/>
</dbReference>
<evidence type="ECO:0000256" key="1">
    <source>
        <dbReference type="SAM" id="MobiDB-lite"/>
    </source>
</evidence>
<dbReference type="VEuPathDB" id="PlasmoDB:PfNF54_040018600"/>
<dbReference type="VEuPathDB" id="PlasmoDB:PfNF135_040018500"/>
<dbReference type="Pfam" id="PF03011">
    <property type="entry name" value="PFEMP"/>
    <property type="match status" value="1"/>
</dbReference>
<dbReference type="InterPro" id="IPR042202">
    <property type="entry name" value="Duffy-ag-bd_sf"/>
</dbReference>
<accession>A3R6T4</accession>
<feature type="non-terminal residue" evidence="6">
    <location>
        <position position="1088"/>
    </location>
</feature>
<feature type="non-terminal residue" evidence="6">
    <location>
        <position position="1"/>
    </location>
</feature>
<dbReference type="VEuPathDB" id="PlasmoDB:PfHB3_080014200"/>
<feature type="domain" description="Duffy-antigen binding" evidence="3">
    <location>
        <begin position="827"/>
        <end position="1024"/>
    </location>
</feature>
<dbReference type="GO" id="GO:0016020">
    <property type="term" value="C:membrane"/>
    <property type="evidence" value="ECO:0007669"/>
    <property type="project" value="InterPro"/>
</dbReference>
<feature type="compositionally biased region" description="Low complexity" evidence="1">
    <location>
        <begin position="790"/>
        <end position="803"/>
    </location>
</feature>
<dbReference type="Pfam" id="PF05424">
    <property type="entry name" value="Duffy_binding"/>
    <property type="match status" value="2"/>
</dbReference>
<dbReference type="VEuPathDB" id="PlasmoDB:PfNF54_040018500"/>
<dbReference type="FunFam" id="1.20.58.830:FF:000003">
    <property type="entry name" value="Erythrocyte membrane protein 1, PfEMP1"/>
    <property type="match status" value="1"/>
</dbReference>
<dbReference type="Pfam" id="PF22672">
    <property type="entry name" value="DBL_C"/>
    <property type="match status" value="1"/>
</dbReference>
<evidence type="ECO:0000259" key="2">
    <source>
        <dbReference type="Pfam" id="PF03011"/>
    </source>
</evidence>
<feature type="region of interest" description="Disordered" evidence="1">
    <location>
        <begin position="784"/>
        <end position="830"/>
    </location>
</feature>